<dbReference type="PANTHER" id="PTHR34846:SF10">
    <property type="entry name" value="CYTOPLASMIC PROTEIN"/>
    <property type="match status" value="1"/>
</dbReference>
<gene>
    <name evidence="2" type="ORF">SAMN05660359_02028</name>
</gene>
<dbReference type="AlphaFoldDB" id="A0A1I5FB82"/>
<proteinExistence type="predicted"/>
<name>A0A1I5FB82_9ACTN</name>
<dbReference type="EMBL" id="FOWE01000004">
    <property type="protein sequence ID" value="SFO20581.1"/>
    <property type="molecule type" value="Genomic_DNA"/>
</dbReference>
<evidence type="ECO:0000313" key="3">
    <source>
        <dbReference type="Proteomes" id="UP000183642"/>
    </source>
</evidence>
<protein>
    <submittedName>
        <fullName evidence="2">Carboxymuconolactone decarboxylase family protein</fullName>
    </submittedName>
</protein>
<dbReference type="SUPFAM" id="SSF69118">
    <property type="entry name" value="AhpD-like"/>
    <property type="match status" value="1"/>
</dbReference>
<evidence type="ECO:0000313" key="2">
    <source>
        <dbReference type="EMBL" id="SFO20581.1"/>
    </source>
</evidence>
<dbReference type="Pfam" id="PF02627">
    <property type="entry name" value="CMD"/>
    <property type="match status" value="1"/>
</dbReference>
<dbReference type="RefSeq" id="WP_075013379.1">
    <property type="nucleotide sequence ID" value="NZ_FOWE01000004.1"/>
</dbReference>
<dbReference type="PANTHER" id="PTHR34846">
    <property type="entry name" value="4-CARBOXYMUCONOLACTONE DECARBOXYLASE FAMILY PROTEIN (AFU_ORTHOLOGUE AFUA_6G11590)"/>
    <property type="match status" value="1"/>
</dbReference>
<keyword evidence="3" id="KW-1185">Reference proteome</keyword>
<feature type="domain" description="Carboxymuconolactone decarboxylase-like" evidence="1">
    <location>
        <begin position="58"/>
        <end position="128"/>
    </location>
</feature>
<dbReference type="InterPro" id="IPR029032">
    <property type="entry name" value="AhpD-like"/>
</dbReference>
<accession>A0A1I5FB82</accession>
<reference evidence="3" key="1">
    <citation type="submission" date="2016-10" db="EMBL/GenBank/DDBJ databases">
        <authorList>
            <person name="Varghese N."/>
            <person name="Submissions S."/>
        </authorList>
    </citation>
    <scope>NUCLEOTIDE SEQUENCE [LARGE SCALE GENOMIC DNA]</scope>
    <source>
        <strain evidence="3">DSM 43161</strain>
    </source>
</reference>
<dbReference type="OrthoDB" id="657225at2"/>
<dbReference type="Proteomes" id="UP000183642">
    <property type="component" value="Unassembled WGS sequence"/>
</dbReference>
<dbReference type="Gene3D" id="1.20.1290.10">
    <property type="entry name" value="AhpD-like"/>
    <property type="match status" value="1"/>
</dbReference>
<dbReference type="InterPro" id="IPR003779">
    <property type="entry name" value="CMD-like"/>
</dbReference>
<sequence length="190" mass="21127">MTETRTARIPLDPPRSLLTRVADWYSRRTYGSTLDPAAAMGHHPRVLLTEYRHERSLARWDRLDPTLKHLAVMSAAVTVGCSWCVDFGYWVGAAQHGIDPAKLRAVPSWRDGDALTDLERRVVEYAEAMSTTPMGVTDEMVAGLRRDLDDAALVELTMMVSVENARSRTNGALGLSSQGFRDRCELPARA</sequence>
<dbReference type="GO" id="GO:0051920">
    <property type="term" value="F:peroxiredoxin activity"/>
    <property type="evidence" value="ECO:0007669"/>
    <property type="project" value="InterPro"/>
</dbReference>
<evidence type="ECO:0000259" key="1">
    <source>
        <dbReference type="Pfam" id="PF02627"/>
    </source>
</evidence>
<organism evidence="2 3">
    <name type="scientific">Geodermatophilus obscurus</name>
    <dbReference type="NCBI Taxonomy" id="1861"/>
    <lineage>
        <taxon>Bacteria</taxon>
        <taxon>Bacillati</taxon>
        <taxon>Actinomycetota</taxon>
        <taxon>Actinomycetes</taxon>
        <taxon>Geodermatophilales</taxon>
        <taxon>Geodermatophilaceae</taxon>
        <taxon>Geodermatophilus</taxon>
    </lineage>
</organism>